<evidence type="ECO:0000313" key="3">
    <source>
        <dbReference type="Proteomes" id="UP000280708"/>
    </source>
</evidence>
<name>A0A3G2UX92_SPHYA</name>
<sequence>MKTNPLRFYRDCLQRAFAGWFKRIEGWISSLSLCIGLVLLFWHPGEHVEKTVTSVPNMAFLAVFLAVILFRLAMSPYWLWAEEHQKREVAESLRRPRLELGLPDPPVIDVITLGGTTSQSLGGTRQTVINRWVHDVVALTCIHTGETAVHGCRARLIAVEAVRSDGSELTRIVGTVELPWRKEDPEDHLKADIAPGETQRIWVGGVRDGGHIWLFRKIQSLPIEYQQLLGGPGTYRVLIQVDGDNIPTQQIKIEITASSRPDPQSGVRRGHAQVAIVAQGAPRIEG</sequence>
<accession>A0A3G2UX92</accession>
<keyword evidence="1" id="KW-0472">Membrane</keyword>
<dbReference type="RefSeq" id="WP_122129902.1">
    <property type="nucleotide sequence ID" value="NZ_CP033230.1"/>
</dbReference>
<feature type="transmembrane region" description="Helical" evidence="1">
    <location>
        <begin position="58"/>
        <end position="80"/>
    </location>
</feature>
<gene>
    <name evidence="2" type="ORF">EBF16_19665</name>
</gene>
<evidence type="ECO:0000256" key="1">
    <source>
        <dbReference type="SAM" id="Phobius"/>
    </source>
</evidence>
<proteinExistence type="predicted"/>
<dbReference type="EMBL" id="CP033230">
    <property type="protein sequence ID" value="AYO78908.1"/>
    <property type="molecule type" value="Genomic_DNA"/>
</dbReference>
<reference evidence="2 3" key="1">
    <citation type="submission" date="2018-10" db="EMBL/GenBank/DDBJ databases">
        <title>Characterization and genome analysis of a novel bacterium Sphingobium yanoikuyae SJTF8 capable of degrading PAHs.</title>
        <authorList>
            <person name="Yin C."/>
            <person name="Xiong W."/>
            <person name="Liang R."/>
        </authorList>
    </citation>
    <scope>NUCLEOTIDE SEQUENCE [LARGE SCALE GENOMIC DNA]</scope>
    <source>
        <strain evidence="2 3">SJTF8</strain>
    </source>
</reference>
<keyword evidence="1" id="KW-0812">Transmembrane</keyword>
<evidence type="ECO:0000313" key="2">
    <source>
        <dbReference type="EMBL" id="AYO78908.1"/>
    </source>
</evidence>
<organism evidence="2 3">
    <name type="scientific">Sphingobium yanoikuyae</name>
    <name type="common">Sphingomonas yanoikuyae</name>
    <dbReference type="NCBI Taxonomy" id="13690"/>
    <lineage>
        <taxon>Bacteria</taxon>
        <taxon>Pseudomonadati</taxon>
        <taxon>Pseudomonadota</taxon>
        <taxon>Alphaproteobacteria</taxon>
        <taxon>Sphingomonadales</taxon>
        <taxon>Sphingomonadaceae</taxon>
        <taxon>Sphingobium</taxon>
    </lineage>
</organism>
<feature type="transmembrane region" description="Helical" evidence="1">
    <location>
        <begin position="24"/>
        <end position="43"/>
    </location>
</feature>
<dbReference type="AlphaFoldDB" id="A0A3G2UX92"/>
<protein>
    <submittedName>
        <fullName evidence="2">Uncharacterized protein</fullName>
    </submittedName>
</protein>
<dbReference type="Proteomes" id="UP000280708">
    <property type="component" value="Chromosome"/>
</dbReference>
<keyword evidence="1" id="KW-1133">Transmembrane helix</keyword>